<dbReference type="InterPro" id="IPR026055">
    <property type="entry name" value="FAR"/>
</dbReference>
<protein>
    <recommendedName>
        <fullName evidence="4">Fatty acyl-CoA reductase</fullName>
        <ecNumber evidence="4">1.2.1.84</ecNumber>
    </recommendedName>
</protein>
<evidence type="ECO:0000256" key="4">
    <source>
        <dbReference type="RuleBase" id="RU363097"/>
    </source>
</evidence>
<keyword evidence="4" id="KW-0560">Oxidoreductase</keyword>
<keyword evidence="4" id="KW-0521">NADP</keyword>
<reference evidence="7" key="1">
    <citation type="submission" date="2022-03" db="EMBL/GenBank/DDBJ databases">
        <title>A functionally conserved STORR gene fusion in Papaver species that diverged 16.8 million years ago.</title>
        <authorList>
            <person name="Catania T."/>
        </authorList>
    </citation>
    <scope>NUCLEOTIDE SEQUENCE</scope>
    <source>
        <strain evidence="7">S-191538</strain>
    </source>
</reference>
<evidence type="ECO:0000259" key="5">
    <source>
        <dbReference type="Pfam" id="PF03015"/>
    </source>
</evidence>
<evidence type="ECO:0000256" key="3">
    <source>
        <dbReference type="ARBA" id="ARBA00023098"/>
    </source>
</evidence>
<dbReference type="EMBL" id="JAJJMA010306021">
    <property type="protein sequence ID" value="MCL7048583.1"/>
    <property type="molecule type" value="Genomic_DNA"/>
</dbReference>
<dbReference type="InterPro" id="IPR036291">
    <property type="entry name" value="NAD(P)-bd_dom_sf"/>
</dbReference>
<dbReference type="InterPro" id="IPR033640">
    <property type="entry name" value="FAR_C"/>
</dbReference>
<comment type="catalytic activity">
    <reaction evidence="4">
        <text>a long-chain fatty acyl-CoA + 2 NADPH + 2 H(+) = a long-chain primary fatty alcohol + 2 NADP(+) + CoA</text>
        <dbReference type="Rhea" id="RHEA:52716"/>
        <dbReference type="ChEBI" id="CHEBI:15378"/>
        <dbReference type="ChEBI" id="CHEBI:57287"/>
        <dbReference type="ChEBI" id="CHEBI:57783"/>
        <dbReference type="ChEBI" id="CHEBI:58349"/>
        <dbReference type="ChEBI" id="CHEBI:77396"/>
        <dbReference type="ChEBI" id="CHEBI:83139"/>
        <dbReference type="EC" id="1.2.1.84"/>
    </reaction>
</comment>
<dbReference type="GO" id="GO:0080019">
    <property type="term" value="F:alcohol-forming very long-chain fatty acyl-CoA reductase activity"/>
    <property type="evidence" value="ECO:0007669"/>
    <property type="project" value="InterPro"/>
</dbReference>
<evidence type="ECO:0000256" key="2">
    <source>
        <dbReference type="ARBA" id="ARBA00022516"/>
    </source>
</evidence>
<dbReference type="Pfam" id="PF03015">
    <property type="entry name" value="Sterile"/>
    <property type="match status" value="1"/>
</dbReference>
<feature type="domain" description="Fatty acyl-CoA reductase C-terminal" evidence="5">
    <location>
        <begin position="407"/>
        <end position="505"/>
    </location>
</feature>
<dbReference type="Pfam" id="PF07993">
    <property type="entry name" value="NAD_binding_4"/>
    <property type="match status" value="1"/>
</dbReference>
<comment type="function">
    <text evidence="4">Catalyzes the reduction of fatty acyl-CoA to fatty alcohols.</text>
</comment>
<keyword evidence="2 4" id="KW-0444">Lipid biosynthesis</keyword>
<dbReference type="Proteomes" id="UP001177140">
    <property type="component" value="Unassembled WGS sequence"/>
</dbReference>
<proteinExistence type="inferred from homology"/>
<evidence type="ECO:0000256" key="1">
    <source>
        <dbReference type="ARBA" id="ARBA00005928"/>
    </source>
</evidence>
<keyword evidence="3 4" id="KW-0443">Lipid metabolism</keyword>
<name>A0AA41SEN2_PAPNU</name>
<dbReference type="PANTHER" id="PTHR11011">
    <property type="entry name" value="MALE STERILITY PROTEIN 2-RELATED"/>
    <property type="match status" value="1"/>
</dbReference>
<comment type="caution">
    <text evidence="7">The sequence shown here is derived from an EMBL/GenBank/DDBJ whole genome shotgun (WGS) entry which is preliminary data.</text>
</comment>
<dbReference type="Gene3D" id="3.40.50.720">
    <property type="entry name" value="NAD(P)-binding Rossmann-like Domain"/>
    <property type="match status" value="1"/>
</dbReference>
<organism evidence="7 9">
    <name type="scientific">Papaver nudicaule</name>
    <name type="common">Iceland poppy</name>
    <dbReference type="NCBI Taxonomy" id="74823"/>
    <lineage>
        <taxon>Eukaryota</taxon>
        <taxon>Viridiplantae</taxon>
        <taxon>Streptophyta</taxon>
        <taxon>Embryophyta</taxon>
        <taxon>Tracheophyta</taxon>
        <taxon>Spermatophyta</taxon>
        <taxon>Magnoliopsida</taxon>
        <taxon>Ranunculales</taxon>
        <taxon>Papaveraceae</taxon>
        <taxon>Papaveroideae</taxon>
        <taxon>Papaver</taxon>
    </lineage>
</organism>
<dbReference type="PANTHER" id="PTHR11011:SF99">
    <property type="entry name" value="FATTY ACYL-COA REDUCTASE 3"/>
    <property type="match status" value="1"/>
</dbReference>
<dbReference type="EC" id="1.2.1.84" evidence="4"/>
<evidence type="ECO:0000313" key="8">
    <source>
        <dbReference type="EMBL" id="MCL7048583.1"/>
    </source>
</evidence>
<keyword evidence="9" id="KW-1185">Reference proteome</keyword>
<dbReference type="GO" id="GO:0102965">
    <property type="term" value="F:alcohol-forming long-chain fatty acyl-CoA reductase activity"/>
    <property type="evidence" value="ECO:0007669"/>
    <property type="project" value="UniProtKB-EC"/>
</dbReference>
<dbReference type="SUPFAM" id="SSF51735">
    <property type="entry name" value="NAD(P)-binding Rossmann-fold domains"/>
    <property type="match status" value="1"/>
</dbReference>
<sequence length="506" mass="57299">MELNPIVESLENKSILVTGATGFLAKLFVEKLLRVQPNLKQLFLLIRASDSASVTQRFHNEVIGKEVFRVLKKKHGVGFNSFISEKVTPVTGDVTLKNLGIDDSELTKKLWSEVDFVANFAATTNFDERYDVAFDINTMGAKHVLEFSKKCVKLQLLLHISTAYVWGEKSGLLLENPLRKGETLNGTTSPKLDSQDELKLISQILKELKAEQISKKEETMAMKEYGLQRARLFGWPNTYVFTKAMGEMEISELIESRNDLPVVILRPTIITSTFKEPFPGWIEGVRTIDSIILGAGKGKVKCFLARDDVIMDLIPGDMVVNAAIVAMIGHANQPSDDRQQFIYQVGSSARAPLQTTRLRNYVYNYFSKNPLISTSSTGKSNGKPIQVSYPFIFPTMASFLTFLYVTHMLPLKGMRLVNAVFCNYFRDNCNDAERKITFITKLVKLYEPYILFKGIFDDLNTERLRIAARGNAAEADTFYFDPKCINWDEYFMNTHIPGLVKYALKY</sequence>
<comment type="similarity">
    <text evidence="1 4">Belongs to the fatty acyl-CoA reductase family.</text>
</comment>
<feature type="domain" description="Thioester reductase (TE)" evidence="6">
    <location>
        <begin position="17"/>
        <end position="322"/>
    </location>
</feature>
<gene>
    <name evidence="8" type="ORF">MKW94_005697</name>
    <name evidence="7" type="ORF">MKW94_025827</name>
</gene>
<accession>A0AA41SEN2</accession>
<evidence type="ECO:0000313" key="7">
    <source>
        <dbReference type="EMBL" id="MCL7034031.1"/>
    </source>
</evidence>
<dbReference type="AlphaFoldDB" id="A0AA41SEN2"/>
<dbReference type="GO" id="GO:0010345">
    <property type="term" value="P:suberin biosynthetic process"/>
    <property type="evidence" value="ECO:0007669"/>
    <property type="project" value="TreeGrafter"/>
</dbReference>
<dbReference type="EMBL" id="JAJJMA010141280">
    <property type="protein sequence ID" value="MCL7034031.1"/>
    <property type="molecule type" value="Genomic_DNA"/>
</dbReference>
<dbReference type="CDD" id="cd05236">
    <property type="entry name" value="FAR-N_SDR_e"/>
    <property type="match status" value="1"/>
</dbReference>
<dbReference type="InterPro" id="IPR013120">
    <property type="entry name" value="FAR_NAD-bd"/>
</dbReference>
<evidence type="ECO:0000259" key="6">
    <source>
        <dbReference type="Pfam" id="PF07993"/>
    </source>
</evidence>
<evidence type="ECO:0000313" key="9">
    <source>
        <dbReference type="Proteomes" id="UP001177140"/>
    </source>
</evidence>
<dbReference type="GO" id="GO:0035336">
    <property type="term" value="P:long-chain fatty-acyl-CoA metabolic process"/>
    <property type="evidence" value="ECO:0007669"/>
    <property type="project" value="TreeGrafter"/>
</dbReference>
<dbReference type="CDD" id="cd09071">
    <property type="entry name" value="FAR_C"/>
    <property type="match status" value="1"/>
</dbReference>